<evidence type="ECO:0000256" key="1">
    <source>
        <dbReference type="SAM" id="MobiDB-lite"/>
    </source>
</evidence>
<feature type="compositionally biased region" description="Basic and acidic residues" evidence="1">
    <location>
        <begin position="1"/>
        <end position="27"/>
    </location>
</feature>
<accession>A0A3L8DQ87</accession>
<feature type="compositionally biased region" description="Basic residues" evidence="1">
    <location>
        <begin position="217"/>
        <end position="230"/>
    </location>
</feature>
<dbReference type="AlphaFoldDB" id="A0A3L8DQ87"/>
<dbReference type="Proteomes" id="UP000279307">
    <property type="component" value="Chromosome 5"/>
</dbReference>
<reference evidence="2" key="2">
    <citation type="submission" date="2018-07" db="EMBL/GenBank/DDBJ databases">
        <authorList>
            <person name="Mckenzie S.K."/>
            <person name="Kronauer D.J.C."/>
        </authorList>
    </citation>
    <scope>NUCLEOTIDE SEQUENCE</scope>
    <source>
        <strain evidence="2">Clonal line C1</strain>
    </source>
</reference>
<feature type="region of interest" description="Disordered" evidence="1">
    <location>
        <begin position="217"/>
        <end position="238"/>
    </location>
</feature>
<name>A0A3L8DQ87_OOCBI</name>
<dbReference type="EMBL" id="QOIP01000005">
    <property type="protein sequence ID" value="RLU22595.1"/>
    <property type="molecule type" value="Genomic_DNA"/>
</dbReference>
<feature type="region of interest" description="Disordered" evidence="1">
    <location>
        <begin position="1"/>
        <end position="31"/>
    </location>
</feature>
<gene>
    <name evidence="2" type="ORF">DMN91_004873</name>
</gene>
<reference evidence="2" key="1">
    <citation type="journal article" date="2018" name="Genome Res.">
        <title>The genomic architecture and molecular evolution of ant odorant receptors.</title>
        <authorList>
            <person name="McKenzie S.K."/>
            <person name="Kronauer D.J.C."/>
        </authorList>
    </citation>
    <scope>NUCLEOTIDE SEQUENCE [LARGE SCALE GENOMIC DNA]</scope>
    <source>
        <strain evidence="2">Clonal line C1</strain>
    </source>
</reference>
<sequence>MCHGWRQREKEREREREREREKEKDRLNFSQDKFSRRTASGAARYPLPSAESSHSHIFLVCICTSGFRGFPRNFTAAMIRPIPLEVSRPEIIVQSHSHNLTRPFALFMLSRCTSRAARSAEYIINVLLFFPITYRDLQGEDTRGFARPYDQGLHRSALASASAGTVFAITGQIAIVWHRGGVAPGIASQRITYSREPTITSCALTFSYARRRLSASRMQRPRRLTKRRRVTERPRVVSSEKPAARYRYRLIPER</sequence>
<evidence type="ECO:0000313" key="2">
    <source>
        <dbReference type="EMBL" id="RLU22595.1"/>
    </source>
</evidence>
<protein>
    <submittedName>
        <fullName evidence="2">Uncharacterized protein</fullName>
    </submittedName>
</protein>
<proteinExistence type="predicted"/>
<organism evidence="2">
    <name type="scientific">Ooceraea biroi</name>
    <name type="common">Clonal raider ant</name>
    <name type="synonym">Cerapachys biroi</name>
    <dbReference type="NCBI Taxonomy" id="2015173"/>
    <lineage>
        <taxon>Eukaryota</taxon>
        <taxon>Metazoa</taxon>
        <taxon>Ecdysozoa</taxon>
        <taxon>Arthropoda</taxon>
        <taxon>Hexapoda</taxon>
        <taxon>Insecta</taxon>
        <taxon>Pterygota</taxon>
        <taxon>Neoptera</taxon>
        <taxon>Endopterygota</taxon>
        <taxon>Hymenoptera</taxon>
        <taxon>Apocrita</taxon>
        <taxon>Aculeata</taxon>
        <taxon>Formicoidea</taxon>
        <taxon>Formicidae</taxon>
        <taxon>Dorylinae</taxon>
        <taxon>Ooceraea</taxon>
    </lineage>
</organism>
<comment type="caution">
    <text evidence="2">The sequence shown here is derived from an EMBL/GenBank/DDBJ whole genome shotgun (WGS) entry which is preliminary data.</text>
</comment>